<dbReference type="PANTHER" id="PTHR46077:SF1">
    <property type="entry name" value="TOP1 BINDING ARGININE_SERINE RICH PROTEIN, E3 UBIQUITIN LIGASE"/>
    <property type="match status" value="1"/>
</dbReference>
<protein>
    <recommendedName>
        <fullName evidence="10">E3 ubiquitin-protein ligase Topors</fullName>
        <ecNumber evidence="2">2.3.2.27</ecNumber>
    </recommendedName>
    <alternativeName>
        <fullName evidence="11">RING-type E3 ubiquitin transferase Topors</fullName>
    </alternativeName>
    <alternativeName>
        <fullName evidence="13">SUMO1-protein E3 ligase Topors</fullName>
    </alternativeName>
    <alternativeName>
        <fullName evidence="12">Topoisomerase I-binding RING finger protein</fullName>
    </alternativeName>
    <alternativeName>
        <fullName evidence="14">Topoisomerase I-binding arginine/serine-rich protein</fullName>
    </alternativeName>
    <alternativeName>
        <fullName evidence="15">Tumor suppressor p53-binding protein 3</fullName>
    </alternativeName>
</protein>
<dbReference type="FunFam" id="3.30.40.10:FF:000136">
    <property type="entry name" value="E3 ubiquitin-protein ligase Topors"/>
    <property type="match status" value="1"/>
</dbReference>
<evidence type="ECO:0000256" key="17">
    <source>
        <dbReference type="SAM" id="MobiDB-lite"/>
    </source>
</evidence>
<feature type="compositionally biased region" description="Basic residues" evidence="17">
    <location>
        <begin position="657"/>
        <end position="677"/>
    </location>
</feature>
<evidence type="ECO:0000256" key="13">
    <source>
        <dbReference type="ARBA" id="ARBA00079040"/>
    </source>
</evidence>
<feature type="compositionally biased region" description="Basic and acidic residues" evidence="17">
    <location>
        <begin position="589"/>
        <end position="602"/>
    </location>
</feature>
<evidence type="ECO:0000259" key="18">
    <source>
        <dbReference type="PROSITE" id="PS50089"/>
    </source>
</evidence>
<keyword evidence="8" id="KW-0805">Transcription regulation</keyword>
<dbReference type="GO" id="GO:0032391">
    <property type="term" value="C:photoreceptor connecting cilium"/>
    <property type="evidence" value="ECO:0007669"/>
    <property type="project" value="UniProtKB-ARBA"/>
</dbReference>
<dbReference type="PANTHER" id="PTHR46077">
    <property type="entry name" value="E3 UBIQUITIN-PROTEIN LIGASE TOPORS"/>
    <property type="match status" value="1"/>
</dbReference>
<dbReference type="GO" id="GO:0006513">
    <property type="term" value="P:protein monoubiquitination"/>
    <property type="evidence" value="ECO:0007669"/>
    <property type="project" value="TreeGrafter"/>
</dbReference>
<dbReference type="InterPro" id="IPR058746">
    <property type="entry name" value="Znf_RING-type_Topors"/>
</dbReference>
<evidence type="ECO:0000256" key="5">
    <source>
        <dbReference type="ARBA" id="ARBA00022771"/>
    </source>
</evidence>
<evidence type="ECO:0000256" key="6">
    <source>
        <dbReference type="ARBA" id="ARBA00022786"/>
    </source>
</evidence>
<sequence length="930" mass="103081">MVQMMAPTKMKLRMRKKGGSSKASQSMSVEASPDSKCPICLDRFNNMAYLDRCLHKFCFRCIHEWSKNKAECPLCKQPFNSIFHTVKAENDFKEFVLRPAENGSFGSPGALRLRYSTTQTRERRRSPRRTSPPPDNGVIFEGLTGSAPLQQHRGIHRMMMRLAARMRAQGKGRTVRHLREQEMVTFRRALYRIGARVRSVRDGGRHRDISATFFQRNPACLHRLVPWLKRELTVLYGTHGSLVNIVQHIVMSRITRYDMDDQAIQDELQPFLLTRTDHFLHEFISFARSPFNMEAYDQHAVYDCPAPSYEEGSSSDSSVIAISEDEEDSLELALRPVSVTGSALSQAPWDDETPGPSYSTAEQTQSPSLSVSESESDSSRGEAEPQAVAQRSAQVKADPAAKEDASSAEEDCVIVGYVKPMAERTPELVQLSSDSEEESAHGETAEVPQPPPPQQHIRFPSLSPPSSVGSAASKRKSPQVRDGEGGPPDGRLPECADVDPAALDMPGKCGDDCSANGDAVSAATDGNRQCDERSCEKDDGGHRRRGQSSDRSRSRSKDESRCGGRSGSPTISVHSDSTPSVGQLHLRSCSRDRTRERRRVKDGGQPAKRGHGTAEYSYHWESFSHYSREGPCGGVLYAQSRAYRSRLYASPDYGSRSRSRSRSGPREQRRRGRRRRSQSLSSTSSQGSHSAPRGSRYDKPGGKRKYKTRHLEESAKDGASKDPPVTAASALKERRVGGGERRHKKSRRKSRSPSVEIVYEGKATGENRKHQKKRRKHKKRSRRHKSRERAACRSPAIITIDSDSDRAVEIGAADEADHACPLSRENEVSTTTEHPSDEYLLESILHDLQQSILPVDPDSAASLSNAEAACAQLSFDYGKCDVLRSEDRHSSVSSGDEASAGSPVITIESHFIEQRGLEEAPDTNAVCCSD</sequence>
<feature type="compositionally biased region" description="Polar residues" evidence="17">
    <location>
        <begin position="567"/>
        <end position="581"/>
    </location>
</feature>
<evidence type="ECO:0000256" key="1">
    <source>
        <dbReference type="ARBA" id="ARBA00000900"/>
    </source>
</evidence>
<dbReference type="GO" id="GO:0008630">
    <property type="term" value="P:intrinsic apoptotic signaling pathway in response to DNA damage"/>
    <property type="evidence" value="ECO:0007669"/>
    <property type="project" value="UniProtKB-ARBA"/>
</dbReference>
<reference evidence="19" key="1">
    <citation type="journal article" date="2023" name="Science">
        <title>Genome structures resolve the early diversification of teleost fishes.</title>
        <authorList>
            <person name="Parey E."/>
            <person name="Louis A."/>
            <person name="Montfort J."/>
            <person name="Bouchez O."/>
            <person name="Roques C."/>
            <person name="Iampietro C."/>
            <person name="Lluch J."/>
            <person name="Castinel A."/>
            <person name="Donnadieu C."/>
            <person name="Desvignes T."/>
            <person name="Floi Bucao C."/>
            <person name="Jouanno E."/>
            <person name="Wen M."/>
            <person name="Mejri S."/>
            <person name="Dirks R."/>
            <person name="Jansen H."/>
            <person name="Henkel C."/>
            <person name="Chen W.J."/>
            <person name="Zahm M."/>
            <person name="Cabau C."/>
            <person name="Klopp C."/>
            <person name="Thompson A.W."/>
            <person name="Robinson-Rechavi M."/>
            <person name="Braasch I."/>
            <person name="Lecointre G."/>
            <person name="Bobe J."/>
            <person name="Postlethwait J.H."/>
            <person name="Berthelot C."/>
            <person name="Roest Crollius H."/>
            <person name="Guiguen Y."/>
        </authorList>
    </citation>
    <scope>NUCLEOTIDE SEQUENCE</scope>
    <source>
        <strain evidence="19">WJC10195</strain>
    </source>
</reference>
<evidence type="ECO:0000256" key="12">
    <source>
        <dbReference type="ARBA" id="ARBA00076940"/>
    </source>
</evidence>
<keyword evidence="3" id="KW-0808">Transferase</keyword>
<dbReference type="OrthoDB" id="365379at2759"/>
<feature type="compositionally biased region" description="Basic and acidic residues" evidence="17">
    <location>
        <begin position="731"/>
        <end position="740"/>
    </location>
</feature>
<dbReference type="PROSITE" id="PS50089">
    <property type="entry name" value="ZF_RING_2"/>
    <property type="match status" value="1"/>
</dbReference>
<gene>
    <name evidence="19" type="ORF">SKAU_G00037720</name>
</gene>
<feature type="compositionally biased region" description="Basic residues" evidence="17">
    <location>
        <begin position="741"/>
        <end position="751"/>
    </location>
</feature>
<dbReference type="GO" id="GO:0008270">
    <property type="term" value="F:zinc ion binding"/>
    <property type="evidence" value="ECO:0007669"/>
    <property type="project" value="UniProtKB-KW"/>
</dbReference>
<dbReference type="Proteomes" id="UP001152622">
    <property type="component" value="Chromosome 1"/>
</dbReference>
<keyword evidence="6" id="KW-0833">Ubl conjugation pathway</keyword>
<evidence type="ECO:0000256" key="9">
    <source>
        <dbReference type="ARBA" id="ARBA00023163"/>
    </source>
</evidence>
<dbReference type="CDD" id="cd16574">
    <property type="entry name" value="RING-HC_Topors"/>
    <property type="match status" value="1"/>
</dbReference>
<evidence type="ECO:0000256" key="16">
    <source>
        <dbReference type="PROSITE-ProRule" id="PRU00175"/>
    </source>
</evidence>
<name>A0A9Q1JHH0_SYNKA</name>
<feature type="compositionally biased region" description="Low complexity" evidence="17">
    <location>
        <begin position="678"/>
        <end position="688"/>
    </location>
</feature>
<feature type="domain" description="RING-type" evidence="18">
    <location>
        <begin position="37"/>
        <end position="76"/>
    </location>
</feature>
<evidence type="ECO:0000256" key="7">
    <source>
        <dbReference type="ARBA" id="ARBA00022833"/>
    </source>
</evidence>
<accession>A0A9Q1JHH0</accession>
<evidence type="ECO:0000256" key="15">
    <source>
        <dbReference type="ARBA" id="ARBA00082108"/>
    </source>
</evidence>
<comment type="catalytic activity">
    <reaction evidence="1">
        <text>S-ubiquitinyl-[E2 ubiquitin-conjugating enzyme]-L-cysteine + [acceptor protein]-L-lysine = [E2 ubiquitin-conjugating enzyme]-L-cysteine + N(6)-ubiquitinyl-[acceptor protein]-L-lysine.</text>
        <dbReference type="EC" id="2.3.2.27"/>
    </reaction>
</comment>
<comment type="caution">
    <text evidence="19">The sequence shown here is derived from an EMBL/GenBank/DDBJ whole genome shotgun (WGS) entry which is preliminary data.</text>
</comment>
<dbReference type="SMART" id="SM00184">
    <property type="entry name" value="RING"/>
    <property type="match status" value="1"/>
</dbReference>
<evidence type="ECO:0000256" key="2">
    <source>
        <dbReference type="ARBA" id="ARBA00012483"/>
    </source>
</evidence>
<feature type="compositionally biased region" description="Basic and acidic residues" evidence="17">
    <location>
        <begin position="528"/>
        <end position="562"/>
    </location>
</feature>
<dbReference type="EMBL" id="JAINUF010000001">
    <property type="protein sequence ID" value="KAJ8382994.1"/>
    <property type="molecule type" value="Genomic_DNA"/>
</dbReference>
<evidence type="ECO:0000313" key="19">
    <source>
        <dbReference type="EMBL" id="KAJ8382994.1"/>
    </source>
</evidence>
<evidence type="ECO:0000256" key="4">
    <source>
        <dbReference type="ARBA" id="ARBA00022723"/>
    </source>
</evidence>
<keyword evidence="5 16" id="KW-0863">Zinc-finger</keyword>
<dbReference type="InterPro" id="IPR058745">
    <property type="entry name" value="PWI_Topors"/>
</dbReference>
<feature type="compositionally biased region" description="Basic and acidic residues" evidence="17">
    <location>
        <begin position="709"/>
        <end position="720"/>
    </location>
</feature>
<evidence type="ECO:0000256" key="8">
    <source>
        <dbReference type="ARBA" id="ARBA00023015"/>
    </source>
</evidence>
<evidence type="ECO:0000256" key="3">
    <source>
        <dbReference type="ARBA" id="ARBA00022679"/>
    </source>
</evidence>
<evidence type="ECO:0000256" key="11">
    <source>
        <dbReference type="ARBA" id="ARBA00076856"/>
    </source>
</evidence>
<feature type="compositionally biased region" description="Basic residues" evidence="17">
    <location>
        <begin position="10"/>
        <end position="19"/>
    </location>
</feature>
<evidence type="ECO:0000256" key="14">
    <source>
        <dbReference type="ARBA" id="ARBA00079184"/>
    </source>
</evidence>
<feature type="compositionally biased region" description="Polar residues" evidence="17">
    <location>
        <begin position="356"/>
        <end position="365"/>
    </location>
</feature>
<feature type="region of interest" description="Disordered" evidence="17">
    <location>
        <begin position="107"/>
        <end position="142"/>
    </location>
</feature>
<dbReference type="EC" id="2.3.2.27" evidence="2"/>
<feature type="region of interest" description="Disordered" evidence="17">
    <location>
        <begin position="647"/>
        <end position="797"/>
    </location>
</feature>
<proteinExistence type="predicted"/>
<keyword evidence="4" id="KW-0479">Metal-binding</keyword>
<feature type="region of interest" description="Disordered" evidence="17">
    <location>
        <begin position="341"/>
        <end position="411"/>
    </location>
</feature>
<feature type="compositionally biased region" description="Basic residues" evidence="17">
    <location>
        <begin position="769"/>
        <end position="787"/>
    </location>
</feature>
<feature type="region of interest" description="Disordered" evidence="17">
    <location>
        <begin position="1"/>
        <end position="27"/>
    </location>
</feature>
<keyword evidence="9" id="KW-0804">Transcription</keyword>
<dbReference type="Pfam" id="PF13923">
    <property type="entry name" value="zf-C3HC4_2"/>
    <property type="match status" value="1"/>
</dbReference>
<dbReference type="InterPro" id="IPR001841">
    <property type="entry name" value="Znf_RING"/>
</dbReference>
<dbReference type="PROSITE" id="PS00518">
    <property type="entry name" value="ZF_RING_1"/>
    <property type="match status" value="1"/>
</dbReference>
<dbReference type="GO" id="GO:0000209">
    <property type="term" value="P:protein polyubiquitination"/>
    <property type="evidence" value="ECO:0007669"/>
    <property type="project" value="TreeGrafter"/>
</dbReference>
<dbReference type="Pfam" id="PF26084">
    <property type="entry name" value="PWI_Topors"/>
    <property type="match status" value="1"/>
</dbReference>
<dbReference type="Gene3D" id="3.30.40.10">
    <property type="entry name" value="Zinc/RING finger domain, C3HC4 (zinc finger)"/>
    <property type="match status" value="1"/>
</dbReference>
<keyword evidence="7" id="KW-0862">Zinc</keyword>
<evidence type="ECO:0000313" key="20">
    <source>
        <dbReference type="Proteomes" id="UP001152622"/>
    </source>
</evidence>
<feature type="region of interest" description="Disordered" evidence="17">
    <location>
        <begin position="423"/>
        <end position="614"/>
    </location>
</feature>
<dbReference type="AlphaFoldDB" id="A0A9Q1JHH0"/>
<dbReference type="GO" id="GO:0061630">
    <property type="term" value="F:ubiquitin protein ligase activity"/>
    <property type="evidence" value="ECO:0007669"/>
    <property type="project" value="UniProtKB-EC"/>
</dbReference>
<organism evidence="19 20">
    <name type="scientific">Synaphobranchus kaupii</name>
    <name type="common">Kaup's arrowtooth eel</name>
    <dbReference type="NCBI Taxonomy" id="118154"/>
    <lineage>
        <taxon>Eukaryota</taxon>
        <taxon>Metazoa</taxon>
        <taxon>Chordata</taxon>
        <taxon>Craniata</taxon>
        <taxon>Vertebrata</taxon>
        <taxon>Euteleostomi</taxon>
        <taxon>Actinopterygii</taxon>
        <taxon>Neopterygii</taxon>
        <taxon>Teleostei</taxon>
        <taxon>Anguilliformes</taxon>
        <taxon>Synaphobranchidae</taxon>
        <taxon>Synaphobranchus</taxon>
    </lineage>
</organism>
<dbReference type="SUPFAM" id="SSF57850">
    <property type="entry name" value="RING/U-box"/>
    <property type="match status" value="1"/>
</dbReference>
<evidence type="ECO:0000256" key="10">
    <source>
        <dbReference type="ARBA" id="ARBA00071236"/>
    </source>
</evidence>
<dbReference type="InterPro" id="IPR017907">
    <property type="entry name" value="Znf_RING_CS"/>
</dbReference>
<keyword evidence="20" id="KW-1185">Reference proteome</keyword>
<dbReference type="InterPro" id="IPR013083">
    <property type="entry name" value="Znf_RING/FYVE/PHD"/>
</dbReference>